<sequence>MDGSKDPSQEEKQVGYCEDIAEKPHVTAHQEHHLITSEEATQEGEGILLTINTKDGTDTAGLKLAPDGRTVLIPQPSDDPNDPLNWPWWKKHAVLLTTSILAGNGDFSLCLGFPAILPQAGHWNKSYNSMNFTTNLAVIMVGVGGVLAIPPSYFWGRAPVVFWSVLASALFTLGICLTDSFEAFYALRALQGATLTVCQTTTLCYIKDMFFLHEHARKIGIWLFFFYVTPYVGPMLGYFMISGLDSAWRPLYWLAFGSTCLDLVLVLLFLDETWYRRDVSIEEQPRRGGRWQRVVGIWQIRHHNGYFMGVVPAFGRLWAVLVKPLMLPILVYFCLYFMWATGVNITAAVLLGTPVDVGGYGFSPEASGFIYFAPAIGVTLGEALGHWLNDWNAARYTRRHDGLFKAEARLPVTYLGTIIMVPGLVLLGQSFEHRLHWLGVAFGWGIYIFGAMLSSVAITAYALECYPQASGEVSAFINFMRVMGGFAVGYFQQPWGLSVGYGASFGTQAAVIVAAGGILTFIYFYGERLRVKGGPLRFPGST</sequence>
<keyword evidence="3 5" id="KW-1133">Transmembrane helix</keyword>
<gene>
    <name evidence="6" type="ORF">AYL99_05020</name>
</gene>
<feature type="transmembrane region" description="Helical" evidence="5">
    <location>
        <begin position="160"/>
        <end position="178"/>
    </location>
</feature>
<feature type="transmembrane region" description="Helical" evidence="5">
    <location>
        <begin position="219"/>
        <end position="239"/>
    </location>
</feature>
<evidence type="ECO:0000313" key="6">
    <source>
        <dbReference type="EMBL" id="OAP60018.1"/>
    </source>
</evidence>
<accession>A0A178ZJP1</accession>
<evidence type="ECO:0000313" key="7">
    <source>
        <dbReference type="Proteomes" id="UP000078343"/>
    </source>
</evidence>
<keyword evidence="4 5" id="KW-0472">Membrane</keyword>
<dbReference type="Gene3D" id="1.20.1250.20">
    <property type="entry name" value="MFS general substrate transporter like domains"/>
    <property type="match status" value="1"/>
</dbReference>
<dbReference type="Proteomes" id="UP000078343">
    <property type="component" value="Unassembled WGS sequence"/>
</dbReference>
<proteinExistence type="predicted"/>
<feature type="transmembrane region" description="Helical" evidence="5">
    <location>
        <begin position="325"/>
        <end position="349"/>
    </location>
</feature>
<feature type="transmembrane region" description="Helical" evidence="5">
    <location>
        <begin position="369"/>
        <end position="389"/>
    </location>
</feature>
<feature type="transmembrane region" description="Helical" evidence="5">
    <location>
        <begin position="132"/>
        <end position="154"/>
    </location>
</feature>
<keyword evidence="2 5" id="KW-0812">Transmembrane</keyword>
<dbReference type="EMBL" id="LVYI01000004">
    <property type="protein sequence ID" value="OAP60018.1"/>
    <property type="molecule type" value="Genomic_DNA"/>
</dbReference>
<evidence type="ECO:0008006" key="8">
    <source>
        <dbReference type="Google" id="ProtNLM"/>
    </source>
</evidence>
<evidence type="ECO:0000256" key="3">
    <source>
        <dbReference type="ARBA" id="ARBA00022989"/>
    </source>
</evidence>
<protein>
    <recommendedName>
        <fullName evidence="8">Major facilitator superfamily (MFS) profile domain-containing protein</fullName>
    </recommendedName>
</protein>
<comment type="subcellular location">
    <subcellularLocation>
        <location evidence="1">Membrane</location>
        <topology evidence="1">Multi-pass membrane protein</topology>
    </subcellularLocation>
</comment>
<feature type="transmembrane region" description="Helical" evidence="5">
    <location>
        <begin position="410"/>
        <end position="431"/>
    </location>
</feature>
<dbReference type="GO" id="GO:0022857">
    <property type="term" value="F:transmembrane transporter activity"/>
    <property type="evidence" value="ECO:0007669"/>
    <property type="project" value="InterPro"/>
</dbReference>
<feature type="transmembrane region" description="Helical" evidence="5">
    <location>
        <begin position="505"/>
        <end position="525"/>
    </location>
</feature>
<name>A0A178ZJP1_9EURO</name>
<dbReference type="InterPro" id="IPR011701">
    <property type="entry name" value="MFS"/>
</dbReference>
<feature type="transmembrane region" description="Helical" evidence="5">
    <location>
        <begin position="475"/>
        <end position="493"/>
    </location>
</feature>
<evidence type="ECO:0000256" key="5">
    <source>
        <dbReference type="SAM" id="Phobius"/>
    </source>
</evidence>
<comment type="caution">
    <text evidence="6">The sequence shown here is derived from an EMBL/GenBank/DDBJ whole genome shotgun (WGS) entry which is preliminary data.</text>
</comment>
<dbReference type="AlphaFoldDB" id="A0A178ZJP1"/>
<organism evidence="6 7">
    <name type="scientific">Fonsecaea erecta</name>
    <dbReference type="NCBI Taxonomy" id="1367422"/>
    <lineage>
        <taxon>Eukaryota</taxon>
        <taxon>Fungi</taxon>
        <taxon>Dikarya</taxon>
        <taxon>Ascomycota</taxon>
        <taxon>Pezizomycotina</taxon>
        <taxon>Eurotiomycetes</taxon>
        <taxon>Chaetothyriomycetidae</taxon>
        <taxon>Chaetothyriales</taxon>
        <taxon>Herpotrichiellaceae</taxon>
        <taxon>Fonsecaea</taxon>
    </lineage>
</organism>
<dbReference type="SUPFAM" id="SSF103473">
    <property type="entry name" value="MFS general substrate transporter"/>
    <property type="match status" value="1"/>
</dbReference>
<dbReference type="PANTHER" id="PTHR23502">
    <property type="entry name" value="MAJOR FACILITATOR SUPERFAMILY"/>
    <property type="match status" value="1"/>
</dbReference>
<keyword evidence="7" id="KW-1185">Reference proteome</keyword>
<evidence type="ECO:0000256" key="1">
    <source>
        <dbReference type="ARBA" id="ARBA00004141"/>
    </source>
</evidence>
<feature type="transmembrane region" description="Helical" evidence="5">
    <location>
        <begin position="437"/>
        <end position="463"/>
    </location>
</feature>
<dbReference type="GO" id="GO:0005886">
    <property type="term" value="C:plasma membrane"/>
    <property type="evidence" value="ECO:0007669"/>
    <property type="project" value="TreeGrafter"/>
</dbReference>
<reference evidence="6 7" key="1">
    <citation type="submission" date="2016-04" db="EMBL/GenBank/DDBJ databases">
        <title>Draft genome of Fonsecaea erecta CBS 125763.</title>
        <authorList>
            <person name="Weiss V.A."/>
            <person name="Vicente V.A."/>
            <person name="Raittz R.T."/>
            <person name="Moreno L.F."/>
            <person name="De Souza E.M."/>
            <person name="Pedrosa F.O."/>
            <person name="Steffens M.B."/>
            <person name="Faoro H."/>
            <person name="Tadra-Sfeir M.Z."/>
            <person name="Najafzadeh M.J."/>
            <person name="Felipe M.S."/>
            <person name="Teixeira M."/>
            <person name="Sun J."/>
            <person name="Xi L."/>
            <person name="Gomes R."/>
            <person name="De Azevedo C.M."/>
            <person name="Salgado C.G."/>
            <person name="Da Silva M.B."/>
            <person name="Nascimento M.F."/>
            <person name="Queiroz-Telles F."/>
            <person name="Attili D.S."/>
            <person name="Gorbushina A."/>
        </authorList>
    </citation>
    <scope>NUCLEOTIDE SEQUENCE [LARGE SCALE GENOMIC DNA]</scope>
    <source>
        <strain evidence="6 7">CBS 125763</strain>
    </source>
</reference>
<evidence type="ECO:0000256" key="4">
    <source>
        <dbReference type="ARBA" id="ARBA00023136"/>
    </source>
</evidence>
<dbReference type="Pfam" id="PF07690">
    <property type="entry name" value="MFS_1"/>
    <property type="match status" value="1"/>
</dbReference>
<dbReference type="InterPro" id="IPR036259">
    <property type="entry name" value="MFS_trans_sf"/>
</dbReference>
<feature type="transmembrane region" description="Helical" evidence="5">
    <location>
        <begin position="251"/>
        <end position="270"/>
    </location>
</feature>
<evidence type="ECO:0000256" key="2">
    <source>
        <dbReference type="ARBA" id="ARBA00022692"/>
    </source>
</evidence>
<dbReference type="PANTHER" id="PTHR23502:SF22">
    <property type="entry name" value="MAJOR FACILITATOR SUPERFAMILY (MFS) PROFILE DOMAIN-CONTAINING PROTEIN"/>
    <property type="match status" value="1"/>
</dbReference>
<dbReference type="GeneID" id="30009188"/>
<dbReference type="RefSeq" id="XP_018693385.1">
    <property type="nucleotide sequence ID" value="XM_018836532.1"/>
</dbReference>
<dbReference type="OrthoDB" id="2533084at2759"/>